<reference evidence="1" key="1">
    <citation type="submission" date="2006-12" db="EMBL/GenBank/DDBJ databases">
        <authorList>
            <person name="Stapleton M."/>
            <person name="Carlson J."/>
            <person name="Frise E."/>
            <person name="Kapadia B."/>
            <person name="Park S."/>
            <person name="Wan K."/>
            <person name="Yu C."/>
            <person name="Celniker S."/>
        </authorList>
    </citation>
    <scope>NUCLEOTIDE SEQUENCE</scope>
</reference>
<accession>A1A6T2</accession>
<dbReference type="EMBL" id="BT029603">
    <property type="protein sequence ID" value="ABL75662.1"/>
    <property type="molecule type" value="mRNA"/>
</dbReference>
<evidence type="ECO:0000313" key="1">
    <source>
        <dbReference type="EMBL" id="ABL75662.1"/>
    </source>
</evidence>
<name>A1A6T2_DROME</name>
<organism evidence="1">
    <name type="scientific">Drosophila melanogaster</name>
    <name type="common">Fruit fly</name>
    <dbReference type="NCBI Taxonomy" id="7227"/>
    <lineage>
        <taxon>Eukaryota</taxon>
        <taxon>Metazoa</taxon>
        <taxon>Ecdysozoa</taxon>
        <taxon>Arthropoda</taxon>
        <taxon>Hexapoda</taxon>
        <taxon>Insecta</taxon>
        <taxon>Pterygota</taxon>
        <taxon>Neoptera</taxon>
        <taxon>Endopterygota</taxon>
        <taxon>Diptera</taxon>
        <taxon>Brachycera</taxon>
        <taxon>Muscomorpha</taxon>
        <taxon>Ephydroidea</taxon>
        <taxon>Drosophilidae</taxon>
        <taxon>Drosophila</taxon>
        <taxon>Sophophora</taxon>
    </lineage>
</organism>
<proteinExistence type="evidence at transcript level"/>
<protein>
    <submittedName>
        <fullName evidence="1">IP17031p</fullName>
    </submittedName>
</protein>
<dbReference type="AlphaFoldDB" id="A1A6T2"/>
<sequence>MVGDSSNSVDSLLRSLAAPTTKSERWYRVLGSHNEHITRLGKVLVNRKRIVTSATEKNYRIFRTRDFRGNLLTNQLIFSRPVNAMSCKNTVAITSFCANSDQILLTSENDSKS</sequence>